<dbReference type="InterPro" id="IPR011701">
    <property type="entry name" value="MFS"/>
</dbReference>
<evidence type="ECO:0000313" key="12">
    <source>
        <dbReference type="Proteomes" id="UP000290189"/>
    </source>
</evidence>
<feature type="transmembrane region" description="Helical" evidence="7">
    <location>
        <begin position="140"/>
        <end position="160"/>
    </location>
</feature>
<feature type="transmembrane region" description="Helical" evidence="7">
    <location>
        <begin position="110"/>
        <end position="128"/>
    </location>
</feature>
<feature type="transmembrane region" description="Helical" evidence="7">
    <location>
        <begin position="237"/>
        <end position="254"/>
    </location>
</feature>
<name>A0A0G4J121_PLABS</name>
<dbReference type="EMBL" id="OVEO01000004">
    <property type="protein sequence ID" value="SPQ95278.1"/>
    <property type="molecule type" value="Genomic_DNA"/>
</dbReference>
<proteinExistence type="inferred from homology"/>
<feature type="transmembrane region" description="Helical" evidence="7">
    <location>
        <begin position="414"/>
        <end position="438"/>
    </location>
</feature>
<protein>
    <recommendedName>
        <fullName evidence="8">Major facilitator superfamily (MFS) profile domain-containing protein</fullName>
    </recommendedName>
</protein>
<dbReference type="OMA" id="RCICHAY"/>
<dbReference type="InterPro" id="IPR036259">
    <property type="entry name" value="MFS_trans_sf"/>
</dbReference>
<feature type="transmembrane region" description="Helical" evidence="7">
    <location>
        <begin position="352"/>
        <end position="375"/>
    </location>
</feature>
<dbReference type="Pfam" id="PF07690">
    <property type="entry name" value="MFS_1"/>
    <property type="match status" value="1"/>
</dbReference>
<feature type="transmembrane region" description="Helical" evidence="7">
    <location>
        <begin position="308"/>
        <end position="332"/>
    </location>
</feature>
<dbReference type="InterPro" id="IPR001958">
    <property type="entry name" value="Tet-R_TetA/multi-R_MdtG-like"/>
</dbReference>
<feature type="transmembrane region" description="Helical" evidence="7">
    <location>
        <begin position="196"/>
        <end position="217"/>
    </location>
</feature>
<keyword evidence="5 7" id="KW-1133">Transmembrane helix</keyword>
<evidence type="ECO:0000313" key="9">
    <source>
        <dbReference type="EMBL" id="CEP01011.1"/>
    </source>
</evidence>
<dbReference type="InterPro" id="IPR050930">
    <property type="entry name" value="MFS_Vesicular_Transporter"/>
</dbReference>
<dbReference type="PRINTS" id="PR01035">
    <property type="entry name" value="TCRTETA"/>
</dbReference>
<evidence type="ECO:0000256" key="5">
    <source>
        <dbReference type="ARBA" id="ARBA00022989"/>
    </source>
</evidence>
<dbReference type="STRING" id="37360.A0A0G4J121"/>
<dbReference type="PANTHER" id="PTHR23506:SF26">
    <property type="entry name" value="MFS-TYPE TRANSPORTER SLC18B1"/>
    <property type="match status" value="1"/>
</dbReference>
<feature type="transmembrane region" description="Helical" evidence="7">
    <location>
        <begin position="172"/>
        <end position="190"/>
    </location>
</feature>
<dbReference type="SUPFAM" id="SSF103473">
    <property type="entry name" value="MFS general substrate transporter"/>
    <property type="match status" value="1"/>
</dbReference>
<comment type="subcellular location">
    <subcellularLocation>
        <location evidence="1">Membrane</location>
        <topology evidence="1">Multi-pass membrane protein</topology>
    </subcellularLocation>
</comment>
<dbReference type="Proteomes" id="UP000039324">
    <property type="component" value="Unassembled WGS sequence"/>
</dbReference>
<dbReference type="PANTHER" id="PTHR23506">
    <property type="entry name" value="GH10249P"/>
    <property type="match status" value="1"/>
</dbReference>
<evidence type="ECO:0000313" key="11">
    <source>
        <dbReference type="Proteomes" id="UP000039324"/>
    </source>
</evidence>
<organism evidence="9 11">
    <name type="scientific">Plasmodiophora brassicae</name>
    <name type="common">Clubroot disease agent</name>
    <dbReference type="NCBI Taxonomy" id="37360"/>
    <lineage>
        <taxon>Eukaryota</taxon>
        <taxon>Sar</taxon>
        <taxon>Rhizaria</taxon>
        <taxon>Endomyxa</taxon>
        <taxon>Phytomyxea</taxon>
        <taxon>Plasmodiophorida</taxon>
        <taxon>Plasmodiophoridae</taxon>
        <taxon>Plasmodiophora</taxon>
    </lineage>
</organism>
<evidence type="ECO:0000256" key="2">
    <source>
        <dbReference type="ARBA" id="ARBA00006829"/>
    </source>
</evidence>
<sequence>MGLVDADDLTWTFCHCLYWINVADDDDLVLHRNCRPSLMASFDDALINLDDVIQVGTEGGVSHGQEATTSHLVAHLAKSTFPMGSSTAYESLPDYDVETGAVVVSTRARIVVLCLVAAVLTIPISLLGPFFPSVAADHDLPLTAVGCILSALPFAVFLVAPFCGTLASSTALLFYGGLVTSLSVLAFAFIDVIDDPSLYMTAAVVIRLGHGIGYAAAETGLTSIFARQFPDDVARTAALVAAAGEAGFIIGPMLGSSLFDMGGFRLPFLVTAAISLLTTLVTAVAVGRPAHARPTVKQAPQSRTLSTLGAVISTPGVLLVYMVSVCGMSVFALLDLTLESHLHHVHHLSPTGVGACFVVLSVSYALATVAIGRVLSPSNTKYAFVTGLAGAAIMLSFGMGNIPGMPVVVPDTSLVQAVVLAAISAGCALVLTPVVPVMIGLTAHFDDVDLISGVITSSMSAGEVLGPILIAAIRHWLPASLANLAYGLLLLGMACAVAMAFDYNPDRQALATTQAEKATGVPLLITEENSAAARAPTLKPIKLHSTPAPVPSRRFSVQATASNIFNRAPAGTPVAAA</sequence>
<comment type="similarity">
    <text evidence="2">Belongs to the major facilitator superfamily. Vesicular transporter family.</text>
</comment>
<keyword evidence="10" id="KW-0496">Mitochondrion</keyword>
<geneLocation type="mitochondrion" evidence="10"/>
<dbReference type="Gene3D" id="1.20.1250.20">
    <property type="entry name" value="MFS general substrate transporter like domains"/>
    <property type="match status" value="2"/>
</dbReference>
<feature type="domain" description="Major facilitator superfamily (MFS) profile" evidence="8">
    <location>
        <begin position="109"/>
        <end position="510"/>
    </location>
</feature>
<reference evidence="10 12" key="2">
    <citation type="submission" date="2018-03" db="EMBL/GenBank/DDBJ databases">
        <authorList>
            <person name="Fogelqvist J."/>
        </authorList>
    </citation>
    <scope>NUCLEOTIDE SEQUENCE [LARGE SCALE GENOMIC DNA]</scope>
</reference>
<evidence type="ECO:0000256" key="6">
    <source>
        <dbReference type="ARBA" id="ARBA00023136"/>
    </source>
</evidence>
<accession>A0A0G4J121</accession>
<evidence type="ECO:0000256" key="3">
    <source>
        <dbReference type="ARBA" id="ARBA00022448"/>
    </source>
</evidence>
<dbReference type="AlphaFoldDB" id="A0A0G4J121"/>
<evidence type="ECO:0000259" key="8">
    <source>
        <dbReference type="PROSITE" id="PS50850"/>
    </source>
</evidence>
<evidence type="ECO:0000313" key="10">
    <source>
        <dbReference type="EMBL" id="SPQ95278.1"/>
    </source>
</evidence>
<dbReference type="PROSITE" id="PS50850">
    <property type="entry name" value="MFS"/>
    <property type="match status" value="1"/>
</dbReference>
<dbReference type="OrthoDB" id="446368at2759"/>
<keyword evidence="3" id="KW-0813">Transport</keyword>
<keyword evidence="4 7" id="KW-0812">Transmembrane</keyword>
<dbReference type="GO" id="GO:0022857">
    <property type="term" value="F:transmembrane transporter activity"/>
    <property type="evidence" value="ECO:0007669"/>
    <property type="project" value="InterPro"/>
</dbReference>
<dbReference type="EMBL" id="CDSF01000106">
    <property type="protein sequence ID" value="CEP01011.1"/>
    <property type="molecule type" value="Genomic_DNA"/>
</dbReference>
<evidence type="ECO:0000256" key="1">
    <source>
        <dbReference type="ARBA" id="ARBA00004141"/>
    </source>
</evidence>
<keyword evidence="6 7" id="KW-0472">Membrane</keyword>
<dbReference type="GO" id="GO:0016020">
    <property type="term" value="C:membrane"/>
    <property type="evidence" value="ECO:0007669"/>
    <property type="project" value="UniProtKB-SubCell"/>
</dbReference>
<feature type="transmembrane region" description="Helical" evidence="7">
    <location>
        <begin position="382"/>
        <end position="402"/>
    </location>
</feature>
<dbReference type="InterPro" id="IPR020846">
    <property type="entry name" value="MFS_dom"/>
</dbReference>
<reference evidence="9 11" key="1">
    <citation type="submission" date="2015-02" db="EMBL/GenBank/DDBJ databases">
        <authorList>
            <person name="Chooi Y.-H."/>
        </authorList>
    </citation>
    <scope>NUCLEOTIDE SEQUENCE [LARGE SCALE GENOMIC DNA]</scope>
    <source>
        <strain evidence="9">E3</strain>
    </source>
</reference>
<feature type="transmembrane region" description="Helical" evidence="7">
    <location>
        <begin position="479"/>
        <end position="501"/>
    </location>
</feature>
<keyword evidence="11" id="KW-1185">Reference proteome</keyword>
<evidence type="ECO:0000256" key="7">
    <source>
        <dbReference type="SAM" id="Phobius"/>
    </source>
</evidence>
<feature type="transmembrane region" description="Helical" evidence="7">
    <location>
        <begin position="450"/>
        <end position="473"/>
    </location>
</feature>
<evidence type="ECO:0000256" key="4">
    <source>
        <dbReference type="ARBA" id="ARBA00022692"/>
    </source>
</evidence>
<dbReference type="Proteomes" id="UP000290189">
    <property type="component" value="Unassembled WGS sequence"/>
</dbReference>
<feature type="transmembrane region" description="Helical" evidence="7">
    <location>
        <begin position="266"/>
        <end position="287"/>
    </location>
</feature>
<gene>
    <name evidence="9" type="ORF">PBRA_008323</name>
    <name evidence="10" type="ORF">PLBR_LOCUS2493</name>
</gene>